<keyword evidence="3 5" id="KW-1133">Transmembrane helix</keyword>
<feature type="transmembrane region" description="Helical" evidence="5">
    <location>
        <begin position="182"/>
        <end position="202"/>
    </location>
</feature>
<dbReference type="RefSeq" id="WP_081184575.1">
    <property type="nucleotide sequence ID" value="NZ_MJEA01000014.1"/>
</dbReference>
<accession>A0A1V8YL20</accession>
<evidence type="ECO:0000313" key="7">
    <source>
        <dbReference type="Proteomes" id="UP000192477"/>
    </source>
</evidence>
<feature type="transmembrane region" description="Helical" evidence="5">
    <location>
        <begin position="12"/>
        <end position="37"/>
    </location>
</feature>
<feature type="transmembrane region" description="Helical" evidence="5">
    <location>
        <begin position="214"/>
        <end position="236"/>
    </location>
</feature>
<comment type="subcellular location">
    <subcellularLocation>
        <location evidence="1">Membrane</location>
        <topology evidence="1">Multi-pass membrane protein</topology>
    </subcellularLocation>
</comment>
<dbReference type="SUPFAM" id="SSF81340">
    <property type="entry name" value="Clc chloride channel"/>
    <property type="match status" value="1"/>
</dbReference>
<dbReference type="InterPro" id="IPR014743">
    <property type="entry name" value="Cl-channel_core"/>
</dbReference>
<evidence type="ECO:0000256" key="5">
    <source>
        <dbReference type="SAM" id="Phobius"/>
    </source>
</evidence>
<keyword evidence="4 5" id="KW-0472">Membrane</keyword>
<sequence>MENQLSDPLRIVVYMAKWLLITFILGIFMGSLSAFFLNSLTFVTNVRLAFPWLLLLLPISGGIFAFLYNAYGKNAARGNNLVIDQGNGGEENIPLRLIPLTLFGTITTHLFGGSVGREGTAVQMGGALAENFARLIRLNKLERELLVISGISAGFSSVFGTPLAGTLFGLEVLAIGKVRTEAIFPSFFAALFANFVTESFGVKHIHYDMGSIPTWNVALFFKLLIAGIAFGLIGWVFSRSIVFLKGWYAKRMPNPVIRNFIGGAIVVLVAVVLQTQRYLGLSLPLLEEAFNGTAHFYDFIGKLGFTVLSLGAGYQGGEVTPLFEIGATLGAALAPILHVSIPFLAGLGFIGVFSGATNTPIACFIMGIELFGGQAASYFFMVCLVSFMCSGNSGIYSAQKVEVKKGILFLPIMESKSWKRKKKR</sequence>
<reference evidence="6 7" key="1">
    <citation type="journal article" date="2017" name="BMC Microbiol.">
        <title>Comparative genomics of Enterococcus spp. isolated from bovine feces.</title>
        <authorList>
            <person name="Beukers A.G."/>
            <person name="Zaheer R."/>
            <person name="Goji N."/>
            <person name="Amoako K.K."/>
            <person name="Chaves A.V."/>
            <person name="Ward M.P."/>
            <person name="McAllister T.A."/>
        </authorList>
    </citation>
    <scope>NUCLEOTIDE SEQUENCE [LARGE SCALE GENOMIC DNA]</scope>
    <source>
        <strain evidence="6 7">F1129D 143</strain>
    </source>
</reference>
<evidence type="ECO:0000256" key="1">
    <source>
        <dbReference type="ARBA" id="ARBA00004141"/>
    </source>
</evidence>
<dbReference type="PANTHER" id="PTHR43427:SF12">
    <property type="entry name" value="CHLORIDE TRANSPORTER"/>
    <property type="match status" value="1"/>
</dbReference>
<dbReference type="PANTHER" id="PTHR43427">
    <property type="entry name" value="CHLORIDE CHANNEL PROTEIN CLC-E"/>
    <property type="match status" value="1"/>
</dbReference>
<dbReference type="CDD" id="cd03682">
    <property type="entry name" value="ClC_sycA_like"/>
    <property type="match status" value="1"/>
</dbReference>
<dbReference type="GO" id="GO:0015108">
    <property type="term" value="F:chloride transmembrane transporter activity"/>
    <property type="evidence" value="ECO:0007669"/>
    <property type="project" value="InterPro"/>
</dbReference>
<evidence type="ECO:0000256" key="3">
    <source>
        <dbReference type="ARBA" id="ARBA00022989"/>
    </source>
</evidence>
<dbReference type="Proteomes" id="UP000192477">
    <property type="component" value="Unassembled WGS sequence"/>
</dbReference>
<dbReference type="PRINTS" id="PR00762">
    <property type="entry name" value="CLCHANNEL"/>
</dbReference>
<feature type="transmembrane region" description="Helical" evidence="5">
    <location>
        <begin position="256"/>
        <end position="273"/>
    </location>
</feature>
<protein>
    <submittedName>
        <fullName evidence="6">Voltage-gated chloride channel protein</fullName>
    </submittedName>
</protein>
<dbReference type="OrthoDB" id="9767361at2"/>
<dbReference type="AlphaFoldDB" id="A0A1V8YL20"/>
<evidence type="ECO:0000256" key="4">
    <source>
        <dbReference type="ARBA" id="ARBA00023136"/>
    </source>
</evidence>
<evidence type="ECO:0000313" key="6">
    <source>
        <dbReference type="EMBL" id="OQO68728.1"/>
    </source>
</evidence>
<feature type="transmembrane region" description="Helical" evidence="5">
    <location>
        <begin position="376"/>
        <end position="396"/>
    </location>
</feature>
<feature type="transmembrane region" description="Helical" evidence="5">
    <location>
        <begin position="49"/>
        <end position="71"/>
    </location>
</feature>
<evidence type="ECO:0000256" key="2">
    <source>
        <dbReference type="ARBA" id="ARBA00022692"/>
    </source>
</evidence>
<dbReference type="Gene3D" id="1.10.3080.10">
    <property type="entry name" value="Clc chloride channel"/>
    <property type="match status" value="1"/>
</dbReference>
<feature type="transmembrane region" description="Helical" evidence="5">
    <location>
        <begin position="145"/>
        <end position="170"/>
    </location>
</feature>
<organism evidence="6 7">
    <name type="scientific">Enterococcus villorum</name>
    <dbReference type="NCBI Taxonomy" id="112904"/>
    <lineage>
        <taxon>Bacteria</taxon>
        <taxon>Bacillati</taxon>
        <taxon>Bacillota</taxon>
        <taxon>Bacilli</taxon>
        <taxon>Lactobacillales</taxon>
        <taxon>Enterococcaceae</taxon>
        <taxon>Enterococcus</taxon>
    </lineage>
</organism>
<comment type="caution">
    <text evidence="6">The sequence shown here is derived from an EMBL/GenBank/DDBJ whole genome shotgun (WGS) entry which is preliminary data.</text>
</comment>
<dbReference type="InterPro" id="IPR001807">
    <property type="entry name" value="ClC"/>
</dbReference>
<name>A0A1V8YL20_9ENTE</name>
<keyword evidence="2 5" id="KW-0812">Transmembrane</keyword>
<gene>
    <name evidence="6" type="ORF">BH747_11205</name>
</gene>
<dbReference type="Pfam" id="PF00654">
    <property type="entry name" value="Voltage_CLC"/>
    <property type="match status" value="1"/>
</dbReference>
<proteinExistence type="predicted"/>
<dbReference type="STRING" id="112904.BH747_11205"/>
<feature type="transmembrane region" description="Helical" evidence="5">
    <location>
        <begin position="332"/>
        <end position="356"/>
    </location>
</feature>
<dbReference type="EMBL" id="MJEA01000014">
    <property type="protein sequence ID" value="OQO68728.1"/>
    <property type="molecule type" value="Genomic_DNA"/>
</dbReference>
<dbReference type="GO" id="GO:0016020">
    <property type="term" value="C:membrane"/>
    <property type="evidence" value="ECO:0007669"/>
    <property type="project" value="UniProtKB-SubCell"/>
</dbReference>
<dbReference type="InterPro" id="IPR050368">
    <property type="entry name" value="ClC-type_chloride_channel"/>
</dbReference>